<dbReference type="PANTHER" id="PTHR43166:SF4">
    <property type="entry name" value="PHOSPHONATES IMPORT ATP-BINDING PROTEIN PHNC"/>
    <property type="match status" value="1"/>
</dbReference>
<evidence type="ECO:0000313" key="7">
    <source>
        <dbReference type="Proteomes" id="UP001198182"/>
    </source>
</evidence>
<dbReference type="EMBL" id="JAJEQR010000035">
    <property type="protein sequence ID" value="MCC2231650.1"/>
    <property type="molecule type" value="Genomic_DNA"/>
</dbReference>
<evidence type="ECO:0000256" key="1">
    <source>
        <dbReference type="ARBA" id="ARBA00005417"/>
    </source>
</evidence>
<reference evidence="6" key="1">
    <citation type="submission" date="2021-10" db="EMBL/GenBank/DDBJ databases">
        <title>Anaerobic single-cell dispensing facilitates the cultivation of human gut bacteria.</title>
        <authorList>
            <person name="Afrizal A."/>
        </authorList>
    </citation>
    <scope>NUCLEOTIDE SEQUENCE</scope>
    <source>
        <strain evidence="6">CLA-AA-H215</strain>
    </source>
</reference>
<dbReference type="InterPro" id="IPR003439">
    <property type="entry name" value="ABC_transporter-like_ATP-bd"/>
</dbReference>
<proteinExistence type="inferred from homology"/>
<gene>
    <name evidence="6" type="ORF">LKD81_11690</name>
</gene>
<name>A0AAE3ED54_9FIRM</name>
<comment type="similarity">
    <text evidence="1">Belongs to the ABC transporter superfamily.</text>
</comment>
<accession>A0AAE3ED54</accession>
<dbReference type="InterPro" id="IPR003593">
    <property type="entry name" value="AAA+_ATPase"/>
</dbReference>
<dbReference type="PROSITE" id="PS00211">
    <property type="entry name" value="ABC_TRANSPORTER_1"/>
    <property type="match status" value="1"/>
</dbReference>
<dbReference type="CDD" id="cd03262">
    <property type="entry name" value="ABC_HisP_GlnQ"/>
    <property type="match status" value="1"/>
</dbReference>
<keyword evidence="2" id="KW-0813">Transport</keyword>
<organism evidence="6 7">
    <name type="scientific">Hominifimenecus microfluidus</name>
    <dbReference type="NCBI Taxonomy" id="2885348"/>
    <lineage>
        <taxon>Bacteria</taxon>
        <taxon>Bacillati</taxon>
        <taxon>Bacillota</taxon>
        <taxon>Clostridia</taxon>
        <taxon>Lachnospirales</taxon>
        <taxon>Lachnospiraceae</taxon>
        <taxon>Hominifimenecus</taxon>
    </lineage>
</organism>
<sequence>MGEPVLHIEHITKKYEDHTVLNDVNLTVHQGEVIVIIGPSGCGKSTLLRCINALEPIQGGEIRLEDKKIEAGSKELAAIRQKIGMVFQSYELFPHLTVLDNILLAPMKVQKRSREEVKKEALTLLDRVGLKDRADSYPRQLSGGQKQRVAIVRALCMHPEILLFDEVTAALDPEMVREVLDVMLDLASQGRTMLIVTHEMSFAKAVADRVIFLDGGKIAEEATPKEFFEHPKTERAKQFLNMFTFEDAKTQNTENE</sequence>
<dbReference type="AlphaFoldDB" id="A0AAE3ED54"/>
<dbReference type="Proteomes" id="UP001198182">
    <property type="component" value="Unassembled WGS sequence"/>
</dbReference>
<dbReference type="FunFam" id="3.40.50.300:FF:000020">
    <property type="entry name" value="Amino acid ABC transporter ATP-binding component"/>
    <property type="match status" value="1"/>
</dbReference>
<protein>
    <submittedName>
        <fullName evidence="6">Amino acid ABC transporter ATP-binding protein</fullName>
    </submittedName>
</protein>
<evidence type="ECO:0000313" key="6">
    <source>
        <dbReference type="EMBL" id="MCC2231650.1"/>
    </source>
</evidence>
<dbReference type="InterPro" id="IPR050086">
    <property type="entry name" value="MetN_ABC_transporter-like"/>
</dbReference>
<keyword evidence="4 6" id="KW-0067">ATP-binding</keyword>
<dbReference type="InterPro" id="IPR030679">
    <property type="entry name" value="ABC_ATPase_HisP-typ"/>
</dbReference>
<dbReference type="GO" id="GO:0005524">
    <property type="term" value="F:ATP binding"/>
    <property type="evidence" value="ECO:0007669"/>
    <property type="project" value="UniProtKB-KW"/>
</dbReference>
<evidence type="ECO:0000256" key="2">
    <source>
        <dbReference type="ARBA" id="ARBA00022448"/>
    </source>
</evidence>
<dbReference type="SUPFAM" id="SSF52540">
    <property type="entry name" value="P-loop containing nucleoside triphosphate hydrolases"/>
    <property type="match status" value="1"/>
</dbReference>
<dbReference type="GO" id="GO:0015424">
    <property type="term" value="F:ABC-type amino acid transporter activity"/>
    <property type="evidence" value="ECO:0007669"/>
    <property type="project" value="InterPro"/>
</dbReference>
<feature type="domain" description="ABC transporter" evidence="5">
    <location>
        <begin position="6"/>
        <end position="240"/>
    </location>
</feature>
<dbReference type="PROSITE" id="PS50893">
    <property type="entry name" value="ABC_TRANSPORTER_2"/>
    <property type="match status" value="1"/>
</dbReference>
<dbReference type="GO" id="GO:0016887">
    <property type="term" value="F:ATP hydrolysis activity"/>
    <property type="evidence" value="ECO:0007669"/>
    <property type="project" value="InterPro"/>
</dbReference>
<evidence type="ECO:0000259" key="5">
    <source>
        <dbReference type="PROSITE" id="PS50893"/>
    </source>
</evidence>
<keyword evidence="7" id="KW-1185">Reference proteome</keyword>
<dbReference type="Pfam" id="PF00005">
    <property type="entry name" value="ABC_tran"/>
    <property type="match status" value="1"/>
</dbReference>
<keyword evidence="3" id="KW-0547">Nucleotide-binding</keyword>
<evidence type="ECO:0000256" key="3">
    <source>
        <dbReference type="ARBA" id="ARBA00022741"/>
    </source>
</evidence>
<dbReference type="Gene3D" id="3.40.50.300">
    <property type="entry name" value="P-loop containing nucleotide triphosphate hydrolases"/>
    <property type="match status" value="1"/>
</dbReference>
<dbReference type="PIRSF" id="PIRSF039085">
    <property type="entry name" value="ABC_ATPase_HisP"/>
    <property type="match status" value="1"/>
</dbReference>
<evidence type="ECO:0000256" key="4">
    <source>
        <dbReference type="ARBA" id="ARBA00022840"/>
    </source>
</evidence>
<comment type="caution">
    <text evidence="6">The sequence shown here is derived from an EMBL/GenBank/DDBJ whole genome shotgun (WGS) entry which is preliminary data.</text>
</comment>
<dbReference type="PANTHER" id="PTHR43166">
    <property type="entry name" value="AMINO ACID IMPORT ATP-BINDING PROTEIN"/>
    <property type="match status" value="1"/>
</dbReference>
<dbReference type="InterPro" id="IPR027417">
    <property type="entry name" value="P-loop_NTPase"/>
</dbReference>
<dbReference type="RefSeq" id="WP_308454170.1">
    <property type="nucleotide sequence ID" value="NZ_JAJEQR010000035.1"/>
</dbReference>
<dbReference type="SMART" id="SM00382">
    <property type="entry name" value="AAA"/>
    <property type="match status" value="1"/>
</dbReference>
<dbReference type="InterPro" id="IPR017871">
    <property type="entry name" value="ABC_transporter-like_CS"/>
</dbReference>